<evidence type="ECO:0000313" key="2">
    <source>
        <dbReference type="Proteomes" id="UP001597343"/>
    </source>
</evidence>
<dbReference type="SFLD" id="SFLDG01140">
    <property type="entry name" value="C2.B:_Phosphomannomutase_and_P"/>
    <property type="match status" value="1"/>
</dbReference>
<dbReference type="InterPro" id="IPR006379">
    <property type="entry name" value="HAD-SF_hydro_IIB"/>
</dbReference>
<dbReference type="EMBL" id="JBHUIO010000005">
    <property type="protein sequence ID" value="MFD2169540.1"/>
    <property type="molecule type" value="Genomic_DNA"/>
</dbReference>
<protein>
    <submittedName>
        <fullName evidence="1">Cof-type HAD-IIB family hydrolase</fullName>
        <ecNumber evidence="1">3.1.3.-</ecNumber>
    </submittedName>
</protein>
<name>A0ABW4ZUY6_9BACL</name>
<dbReference type="InterPro" id="IPR023214">
    <property type="entry name" value="HAD_sf"/>
</dbReference>
<dbReference type="InterPro" id="IPR000150">
    <property type="entry name" value="Cof"/>
</dbReference>
<keyword evidence="1" id="KW-0378">Hydrolase</keyword>
<dbReference type="PROSITE" id="PS01228">
    <property type="entry name" value="COF_1"/>
    <property type="match status" value="1"/>
</dbReference>
<proteinExistence type="predicted"/>
<sequence>MRKSDRKLIALDLDGTLLNKQKKITPRTKGVLEEAMRMGHHVVIATGRPPRASLNYYHELGLHTPMVNFNGALVHHAVDEEWGHHHFPLERATALQVLDVCEQFGIHNVMAEIKDDFYLKQHDAKIVNILGEGRQPLAVGAIHDLLHDHPTSLLIQAREEVVSDLRAHLHQHHADLIEHRYWGTPWNVIEVMKAGVNKATGLSLIVESLGLNREQVIAFGDEDNDFAMIEYAGLGVAMGNANLELKAIADSICDTNDNDGIAQMLERLL</sequence>
<reference evidence="2" key="1">
    <citation type="journal article" date="2019" name="Int. J. Syst. Evol. Microbiol.">
        <title>The Global Catalogue of Microorganisms (GCM) 10K type strain sequencing project: providing services to taxonomists for standard genome sequencing and annotation.</title>
        <authorList>
            <consortium name="The Broad Institute Genomics Platform"/>
            <consortium name="The Broad Institute Genome Sequencing Center for Infectious Disease"/>
            <person name="Wu L."/>
            <person name="Ma J."/>
        </authorList>
    </citation>
    <scope>NUCLEOTIDE SEQUENCE [LARGE SCALE GENOMIC DNA]</scope>
    <source>
        <strain evidence="2">CGMCC 1.13574</strain>
    </source>
</reference>
<keyword evidence="2" id="KW-1185">Reference proteome</keyword>
<organism evidence="1 2">
    <name type="scientific">Tumebacillus lipolyticus</name>
    <dbReference type="NCBI Taxonomy" id="1280370"/>
    <lineage>
        <taxon>Bacteria</taxon>
        <taxon>Bacillati</taxon>
        <taxon>Bacillota</taxon>
        <taxon>Bacilli</taxon>
        <taxon>Bacillales</taxon>
        <taxon>Alicyclobacillaceae</taxon>
        <taxon>Tumebacillus</taxon>
    </lineage>
</organism>
<dbReference type="EC" id="3.1.3.-" evidence="1"/>
<dbReference type="NCBIfam" id="TIGR00099">
    <property type="entry name" value="Cof-subfamily"/>
    <property type="match status" value="1"/>
</dbReference>
<dbReference type="Proteomes" id="UP001597343">
    <property type="component" value="Unassembled WGS sequence"/>
</dbReference>
<dbReference type="SUPFAM" id="SSF56784">
    <property type="entry name" value="HAD-like"/>
    <property type="match status" value="1"/>
</dbReference>
<dbReference type="Gene3D" id="3.30.1240.10">
    <property type="match status" value="1"/>
</dbReference>
<dbReference type="Pfam" id="PF08282">
    <property type="entry name" value="Hydrolase_3"/>
    <property type="match status" value="1"/>
</dbReference>
<dbReference type="RefSeq" id="WP_386044775.1">
    <property type="nucleotide sequence ID" value="NZ_JBHUIO010000005.1"/>
</dbReference>
<dbReference type="InterPro" id="IPR036412">
    <property type="entry name" value="HAD-like_sf"/>
</dbReference>
<dbReference type="GO" id="GO:0016787">
    <property type="term" value="F:hydrolase activity"/>
    <property type="evidence" value="ECO:0007669"/>
    <property type="project" value="UniProtKB-KW"/>
</dbReference>
<dbReference type="Gene3D" id="3.40.50.1000">
    <property type="entry name" value="HAD superfamily/HAD-like"/>
    <property type="match status" value="1"/>
</dbReference>
<dbReference type="PANTHER" id="PTHR10000:SF23">
    <property type="entry name" value="5-AMINO-6-(5-PHOSPHO-D-RIBITYLAMINO)URACIL PHOSPHATASE YITU"/>
    <property type="match status" value="1"/>
</dbReference>
<dbReference type="NCBIfam" id="TIGR01484">
    <property type="entry name" value="HAD-SF-IIB"/>
    <property type="match status" value="1"/>
</dbReference>
<accession>A0ABW4ZUY6</accession>
<gene>
    <name evidence="1" type="ORF">ACFSOY_05990</name>
</gene>
<evidence type="ECO:0000313" key="1">
    <source>
        <dbReference type="EMBL" id="MFD2169540.1"/>
    </source>
</evidence>
<comment type="caution">
    <text evidence="1">The sequence shown here is derived from an EMBL/GenBank/DDBJ whole genome shotgun (WGS) entry which is preliminary data.</text>
</comment>
<dbReference type="PANTHER" id="PTHR10000">
    <property type="entry name" value="PHOSPHOSERINE PHOSPHATASE"/>
    <property type="match status" value="1"/>
</dbReference>
<dbReference type="SFLD" id="SFLDS00003">
    <property type="entry name" value="Haloacid_Dehalogenase"/>
    <property type="match status" value="1"/>
</dbReference>
<dbReference type="CDD" id="cd07516">
    <property type="entry name" value="HAD_Pase"/>
    <property type="match status" value="1"/>
</dbReference>